<evidence type="ECO:0000313" key="3">
    <source>
        <dbReference type="EMBL" id="KAA1380144.1"/>
    </source>
</evidence>
<accession>A0A641APW4</accession>
<dbReference type="AlphaFoldDB" id="A0A641APW4"/>
<dbReference type="InterPro" id="IPR041682">
    <property type="entry name" value="AAA_14"/>
</dbReference>
<keyword evidence="3" id="KW-0067">ATP-binding</keyword>
<reference evidence="3" key="1">
    <citation type="submission" date="2019-09" db="EMBL/GenBank/DDBJ databases">
        <authorList>
            <person name="Li J."/>
        </authorList>
    </citation>
    <scope>NUCLEOTIDE SEQUENCE [LARGE SCALE GENOMIC DNA]</scope>
    <source>
        <strain evidence="3">NRBC 14897</strain>
    </source>
</reference>
<evidence type="ECO:0000313" key="4">
    <source>
        <dbReference type="Proteomes" id="UP001515100"/>
    </source>
</evidence>
<gene>
    <name evidence="3" type="ORF">ESP62_002775</name>
</gene>
<dbReference type="Pfam" id="PF13635">
    <property type="entry name" value="DUF4143"/>
    <property type="match status" value="1"/>
</dbReference>
<comment type="caution">
    <text evidence="3">The sequence shown here is derived from an EMBL/GenBank/DDBJ whole genome shotgun (WGS) entry which is preliminary data.</text>
</comment>
<dbReference type="InterPro" id="IPR025420">
    <property type="entry name" value="DUF4143"/>
</dbReference>
<feature type="domain" description="DUF4143" evidence="2">
    <location>
        <begin position="207"/>
        <end position="368"/>
    </location>
</feature>
<dbReference type="EMBL" id="SDPP02000001">
    <property type="protein sequence ID" value="KAA1380144.1"/>
    <property type="molecule type" value="Genomic_DNA"/>
</dbReference>
<dbReference type="InterPro" id="IPR027417">
    <property type="entry name" value="P-loop_NTPase"/>
</dbReference>
<dbReference type="SUPFAM" id="SSF52540">
    <property type="entry name" value="P-loop containing nucleoside triphosphate hydrolases"/>
    <property type="match status" value="1"/>
</dbReference>
<evidence type="ECO:0000259" key="2">
    <source>
        <dbReference type="Pfam" id="PF13635"/>
    </source>
</evidence>
<dbReference type="PANTHER" id="PTHR43566">
    <property type="entry name" value="CONSERVED PROTEIN"/>
    <property type="match status" value="1"/>
</dbReference>
<dbReference type="Proteomes" id="UP001515100">
    <property type="component" value="Unassembled WGS sequence"/>
</dbReference>
<dbReference type="Pfam" id="PF13173">
    <property type="entry name" value="AAA_14"/>
    <property type="match status" value="1"/>
</dbReference>
<name>A0A641APW4_9ACTN</name>
<evidence type="ECO:0000259" key="1">
    <source>
        <dbReference type="Pfam" id="PF13173"/>
    </source>
</evidence>
<keyword evidence="3" id="KW-0547">Nucleotide-binding</keyword>
<dbReference type="GO" id="GO:0005524">
    <property type="term" value="F:ATP binding"/>
    <property type="evidence" value="ECO:0007669"/>
    <property type="project" value="UniProtKB-KW"/>
</dbReference>
<dbReference type="RefSeq" id="WP_129180328.1">
    <property type="nucleotide sequence ID" value="NZ_JBHSAH010000002.1"/>
</dbReference>
<dbReference type="OrthoDB" id="128089at2"/>
<keyword evidence="4" id="KW-1185">Reference proteome</keyword>
<proteinExistence type="predicted"/>
<dbReference type="PANTHER" id="PTHR43566:SF2">
    <property type="entry name" value="DUF4143 DOMAIN-CONTAINING PROTEIN"/>
    <property type="match status" value="1"/>
</dbReference>
<sequence>MRLIERHVAGWCRDVLEHFPALVVEGARQVGKSTLAASLADSLPVGGAPTVIQTFDDAATRDAAAVDPVGFVEQAGDGLLVIDEVQRYPEITVAVKAAIDRDRRPARFILTGSADFLRQSATHDSLAGRAIGVRLLGFSQAELAGERVDFVADLRHALSSGSMPRRAGPSRDDYLARIVAGGYPPVQGLSDRLRGEWLTSYLSGLLRRDAAELLRVEPERLMSLIRLIAANQAGELVKARLAEQASLPASSITPYIDVLRRMYLIDLVPPWTPNLTSREVGRPKAIVTDAGLAARLMGATRQSLLGVPAPAALGSLVEGFVGAELLAARESSSEDFTVHHYRDRTGKEVDYVLEMADGSVLAIEVKSSQSNGARQFDGLRFLRDRLGDRFVGGIVLSMAKDSHRHGDKLWGLPISALWTA</sequence>
<feature type="domain" description="AAA" evidence="1">
    <location>
        <begin position="20"/>
        <end position="143"/>
    </location>
</feature>
<organism evidence="3 4">
    <name type="scientific">Aeromicrobium fastidiosum</name>
    <dbReference type="NCBI Taxonomy" id="52699"/>
    <lineage>
        <taxon>Bacteria</taxon>
        <taxon>Bacillati</taxon>
        <taxon>Actinomycetota</taxon>
        <taxon>Actinomycetes</taxon>
        <taxon>Propionibacteriales</taxon>
        <taxon>Nocardioidaceae</taxon>
        <taxon>Aeromicrobium</taxon>
    </lineage>
</organism>
<protein>
    <submittedName>
        <fullName evidence="3">ATP-binding protein</fullName>
    </submittedName>
</protein>